<dbReference type="HOGENOM" id="CLU_023168_0_0_3"/>
<dbReference type="AlphaFoldDB" id="K9TP96"/>
<reference evidence="3 4" key="1">
    <citation type="submission" date="2012-06" db="EMBL/GenBank/DDBJ databases">
        <title>Finished chromosome of genome of Oscillatoria acuminata PCC 6304.</title>
        <authorList>
            <consortium name="US DOE Joint Genome Institute"/>
            <person name="Gugger M."/>
            <person name="Coursin T."/>
            <person name="Rippka R."/>
            <person name="Tandeau De Marsac N."/>
            <person name="Huntemann M."/>
            <person name="Wei C.-L."/>
            <person name="Han J."/>
            <person name="Detter J.C."/>
            <person name="Han C."/>
            <person name="Tapia R."/>
            <person name="Davenport K."/>
            <person name="Daligault H."/>
            <person name="Erkkila T."/>
            <person name="Gu W."/>
            <person name="Munk A.C.C."/>
            <person name="Teshima H."/>
            <person name="Xu Y."/>
            <person name="Chain P."/>
            <person name="Chen A."/>
            <person name="Krypides N."/>
            <person name="Mavromatis K."/>
            <person name="Markowitz V."/>
            <person name="Szeto E."/>
            <person name="Ivanova N."/>
            <person name="Mikhailova N."/>
            <person name="Ovchinnikova G."/>
            <person name="Pagani I."/>
            <person name="Pati A."/>
            <person name="Goodwin L."/>
            <person name="Peters L."/>
            <person name="Pitluck S."/>
            <person name="Woyke T."/>
            <person name="Kerfeld C."/>
        </authorList>
    </citation>
    <scope>NUCLEOTIDE SEQUENCE [LARGE SCALE GENOMIC DNA]</scope>
    <source>
        <strain evidence="3 4">PCC 6304</strain>
    </source>
</reference>
<keyword evidence="4" id="KW-1185">Reference proteome</keyword>
<dbReference type="InterPro" id="IPR050525">
    <property type="entry name" value="ECM_Assembly_Org"/>
</dbReference>
<dbReference type="Gene3D" id="3.40.50.410">
    <property type="entry name" value="von Willebrand factor, type A domain"/>
    <property type="match status" value="1"/>
</dbReference>
<evidence type="ECO:0000313" key="4">
    <source>
        <dbReference type="Proteomes" id="UP000010367"/>
    </source>
</evidence>
<gene>
    <name evidence="3" type="ORF">Oscil6304_4283</name>
</gene>
<dbReference type="InterPro" id="IPR036465">
    <property type="entry name" value="vWFA_dom_sf"/>
</dbReference>
<dbReference type="InterPro" id="IPR002035">
    <property type="entry name" value="VWF_A"/>
</dbReference>
<dbReference type="Proteomes" id="UP000010367">
    <property type="component" value="Chromosome"/>
</dbReference>
<dbReference type="SUPFAM" id="SSF53300">
    <property type="entry name" value="vWA-like"/>
    <property type="match status" value="1"/>
</dbReference>
<feature type="transmembrane region" description="Helical" evidence="1">
    <location>
        <begin position="370"/>
        <end position="391"/>
    </location>
</feature>
<dbReference type="RefSeq" id="WP_015150433.1">
    <property type="nucleotide sequence ID" value="NC_019693.1"/>
</dbReference>
<name>K9TP96_9CYAN</name>
<evidence type="ECO:0000259" key="2">
    <source>
        <dbReference type="PROSITE" id="PS50234"/>
    </source>
</evidence>
<dbReference type="CDD" id="cd00198">
    <property type="entry name" value="vWFA"/>
    <property type="match status" value="1"/>
</dbReference>
<organism evidence="3 4">
    <name type="scientific">Oscillatoria acuminata PCC 6304</name>
    <dbReference type="NCBI Taxonomy" id="56110"/>
    <lineage>
        <taxon>Bacteria</taxon>
        <taxon>Bacillati</taxon>
        <taxon>Cyanobacteriota</taxon>
        <taxon>Cyanophyceae</taxon>
        <taxon>Oscillatoriophycideae</taxon>
        <taxon>Oscillatoriales</taxon>
        <taxon>Oscillatoriaceae</taxon>
        <taxon>Oscillatoria</taxon>
    </lineage>
</organism>
<dbReference type="EMBL" id="CP003607">
    <property type="protein sequence ID" value="AFY83809.1"/>
    <property type="molecule type" value="Genomic_DNA"/>
</dbReference>
<dbReference type="KEGG" id="oac:Oscil6304_4283"/>
<dbReference type="OrthoDB" id="516926at2"/>
<feature type="transmembrane region" description="Helical" evidence="1">
    <location>
        <begin position="345"/>
        <end position="364"/>
    </location>
</feature>
<dbReference type="STRING" id="56110.Oscil6304_4283"/>
<feature type="transmembrane region" description="Helical" evidence="1">
    <location>
        <begin position="287"/>
        <end position="313"/>
    </location>
</feature>
<dbReference type="eggNOG" id="COG2304">
    <property type="taxonomic scope" value="Bacteria"/>
</dbReference>
<dbReference type="PANTHER" id="PTHR24020">
    <property type="entry name" value="COLLAGEN ALPHA"/>
    <property type="match status" value="1"/>
</dbReference>
<feature type="transmembrane region" description="Helical" evidence="1">
    <location>
        <begin position="319"/>
        <end position="338"/>
    </location>
</feature>
<dbReference type="InParanoid" id="K9TP96"/>
<accession>K9TP96</accession>
<keyword evidence="1" id="KW-1133">Transmembrane helix</keyword>
<feature type="domain" description="VWFA" evidence="2">
    <location>
        <begin position="54"/>
        <end position="231"/>
    </location>
</feature>
<keyword evidence="1" id="KW-0472">Membrane</keyword>
<dbReference type="Pfam" id="PF00092">
    <property type="entry name" value="VWA"/>
    <property type="match status" value="1"/>
</dbReference>
<feature type="transmembrane region" description="Helical" evidence="1">
    <location>
        <begin position="242"/>
        <end position="266"/>
    </location>
</feature>
<sequence>MQTLFNSLRQRLSKPILFGLYGAGGCFLAATVLGETLLALTKQSPTVQPRSPQGIVLLIDTSGSMDGSKLQEVKSAAQSFVQRQDLSENQIAAIGFGTNVQVAANLSGEKTLLQQAIASLSDGGGTKMDLGIEAATQELQSTSFDRHILLFTDGEPGYAGANTRSEKSKTLAAGRSAISQNINLVAVATGDADVNFLTQLTGNSDKVFYVNSGDFDVAFRQAEAVIYGNQLVESGSTGNYGLVYSVLRIGGWTAMLAIGTALALIAGQNHYLRRRILSQKEGAIGSLGGVVAGITAGGLGQLLFTPVAGIPILATGGQIVGWTILGTLLGGGISFVVPNLQLRRALQAGAVGGVAGSIGFLVLSAVSGDLIGRLVGAAIIGFFIGLAIALIEQLSREAWLVIHWTPTEQTKISLGAKPIVLGSSDDAHVYLRKDQGYPPVTAQVYLEGEKIIMQFHEDMQKLKGMKILKQELKDGDHRKIGEVSLEVKTATQKSLLQRG</sequence>
<dbReference type="PANTHER" id="PTHR24020:SF20">
    <property type="entry name" value="PH DOMAIN-CONTAINING PROTEIN"/>
    <property type="match status" value="1"/>
</dbReference>
<proteinExistence type="predicted"/>
<dbReference type="SMART" id="SM00327">
    <property type="entry name" value="VWA"/>
    <property type="match status" value="1"/>
</dbReference>
<evidence type="ECO:0000313" key="3">
    <source>
        <dbReference type="EMBL" id="AFY83809.1"/>
    </source>
</evidence>
<evidence type="ECO:0000256" key="1">
    <source>
        <dbReference type="SAM" id="Phobius"/>
    </source>
</evidence>
<protein>
    <recommendedName>
        <fullName evidence="2">VWFA domain-containing protein</fullName>
    </recommendedName>
</protein>
<dbReference type="PATRIC" id="fig|56110.3.peg.5195"/>
<keyword evidence="1" id="KW-0812">Transmembrane</keyword>
<dbReference type="PROSITE" id="PS50234">
    <property type="entry name" value="VWFA"/>
    <property type="match status" value="1"/>
</dbReference>